<evidence type="ECO:0000313" key="3">
    <source>
        <dbReference type="EMBL" id="PXW90963.1"/>
    </source>
</evidence>
<keyword evidence="1" id="KW-0472">Membrane</keyword>
<dbReference type="OrthoDB" id="9804955at2"/>
<dbReference type="Proteomes" id="UP000247922">
    <property type="component" value="Unassembled WGS sequence"/>
</dbReference>
<reference evidence="3 4" key="1">
    <citation type="submission" date="2018-05" db="EMBL/GenBank/DDBJ databases">
        <title>Genomic Encyclopedia of Type Strains, Phase IV (KMG-IV): sequencing the most valuable type-strain genomes for metagenomic binning, comparative biology and taxonomic classification.</title>
        <authorList>
            <person name="Goeker M."/>
        </authorList>
    </citation>
    <scope>NUCLEOTIDE SEQUENCE [LARGE SCALE GENOMIC DNA]</scope>
    <source>
        <strain evidence="3 4">DSM 22440</strain>
    </source>
</reference>
<dbReference type="InterPro" id="IPR050469">
    <property type="entry name" value="Diguanylate_Cyclase"/>
</dbReference>
<feature type="transmembrane region" description="Helical" evidence="1">
    <location>
        <begin position="207"/>
        <end position="223"/>
    </location>
</feature>
<feature type="transmembrane region" description="Helical" evidence="1">
    <location>
        <begin position="334"/>
        <end position="351"/>
    </location>
</feature>
<feature type="transmembrane region" description="Helical" evidence="1">
    <location>
        <begin position="235"/>
        <end position="257"/>
    </location>
</feature>
<keyword evidence="1" id="KW-1133">Transmembrane helix</keyword>
<keyword evidence="4" id="KW-1185">Reference proteome</keyword>
<evidence type="ECO:0000313" key="4">
    <source>
        <dbReference type="Proteomes" id="UP000247922"/>
    </source>
</evidence>
<organism evidence="3 4">
    <name type="scientific">Streptohalobacillus salinus</name>
    <dbReference type="NCBI Taxonomy" id="621096"/>
    <lineage>
        <taxon>Bacteria</taxon>
        <taxon>Bacillati</taxon>
        <taxon>Bacillota</taxon>
        <taxon>Bacilli</taxon>
        <taxon>Bacillales</taxon>
        <taxon>Bacillaceae</taxon>
        <taxon>Streptohalobacillus</taxon>
    </lineage>
</organism>
<feature type="domain" description="GGDEF" evidence="2">
    <location>
        <begin position="424"/>
        <end position="550"/>
    </location>
</feature>
<dbReference type="GO" id="GO:1902201">
    <property type="term" value="P:negative regulation of bacterial-type flagellum-dependent cell motility"/>
    <property type="evidence" value="ECO:0007669"/>
    <property type="project" value="TreeGrafter"/>
</dbReference>
<dbReference type="CDD" id="cd01949">
    <property type="entry name" value="GGDEF"/>
    <property type="match status" value="1"/>
</dbReference>
<comment type="caution">
    <text evidence="3">The sequence shown here is derived from an EMBL/GenBank/DDBJ whole genome shotgun (WGS) entry which is preliminary data.</text>
</comment>
<feature type="transmembrane region" description="Helical" evidence="1">
    <location>
        <begin position="301"/>
        <end position="322"/>
    </location>
</feature>
<dbReference type="RefSeq" id="WP_110251524.1">
    <property type="nucleotide sequence ID" value="NZ_QJJR01000007.1"/>
</dbReference>
<dbReference type="GO" id="GO:0005886">
    <property type="term" value="C:plasma membrane"/>
    <property type="evidence" value="ECO:0007669"/>
    <property type="project" value="TreeGrafter"/>
</dbReference>
<feature type="transmembrane region" description="Helical" evidence="1">
    <location>
        <begin position="176"/>
        <end position="195"/>
    </location>
</feature>
<keyword evidence="1" id="KW-0812">Transmembrane</keyword>
<dbReference type="SUPFAM" id="SSF55073">
    <property type="entry name" value="Nucleotide cyclase"/>
    <property type="match status" value="1"/>
</dbReference>
<dbReference type="PANTHER" id="PTHR45138">
    <property type="entry name" value="REGULATORY COMPONENTS OF SENSORY TRANSDUCTION SYSTEM"/>
    <property type="match status" value="1"/>
</dbReference>
<dbReference type="PROSITE" id="PS50887">
    <property type="entry name" value="GGDEF"/>
    <property type="match status" value="1"/>
</dbReference>
<dbReference type="EMBL" id="QJJR01000007">
    <property type="protein sequence ID" value="PXW90963.1"/>
    <property type="molecule type" value="Genomic_DNA"/>
</dbReference>
<dbReference type="NCBIfam" id="TIGR00254">
    <property type="entry name" value="GGDEF"/>
    <property type="match status" value="1"/>
</dbReference>
<protein>
    <submittedName>
        <fullName evidence="3">Diguanylate cyclase (GGDEF)-like protein</fullName>
    </submittedName>
</protein>
<dbReference type="SMART" id="SM00267">
    <property type="entry name" value="GGDEF"/>
    <property type="match status" value="1"/>
</dbReference>
<feature type="transmembrane region" description="Helical" evidence="1">
    <location>
        <begin position="357"/>
        <end position="377"/>
    </location>
</feature>
<accession>A0A2V3W9C4</accession>
<dbReference type="InterPro" id="IPR000160">
    <property type="entry name" value="GGDEF_dom"/>
</dbReference>
<dbReference type="AlphaFoldDB" id="A0A2V3W9C4"/>
<evidence type="ECO:0000259" key="2">
    <source>
        <dbReference type="PROSITE" id="PS50887"/>
    </source>
</evidence>
<dbReference type="PANTHER" id="PTHR45138:SF9">
    <property type="entry name" value="DIGUANYLATE CYCLASE DGCM-RELATED"/>
    <property type="match status" value="1"/>
</dbReference>
<evidence type="ECO:0000256" key="1">
    <source>
        <dbReference type="SAM" id="Phobius"/>
    </source>
</evidence>
<name>A0A2V3W9C4_9BACI</name>
<dbReference type="Pfam" id="PF00990">
    <property type="entry name" value="GGDEF"/>
    <property type="match status" value="1"/>
</dbReference>
<proteinExistence type="predicted"/>
<feature type="transmembrane region" description="Helical" evidence="1">
    <location>
        <begin position="269"/>
        <end position="289"/>
    </location>
</feature>
<feature type="transmembrane region" description="Helical" evidence="1">
    <location>
        <begin position="9"/>
        <end position="28"/>
    </location>
</feature>
<dbReference type="InterPro" id="IPR029787">
    <property type="entry name" value="Nucleotide_cyclase"/>
</dbReference>
<dbReference type="InterPro" id="IPR043128">
    <property type="entry name" value="Rev_trsase/Diguanyl_cyclase"/>
</dbReference>
<dbReference type="GO" id="GO:0043709">
    <property type="term" value="P:cell adhesion involved in single-species biofilm formation"/>
    <property type="evidence" value="ECO:0007669"/>
    <property type="project" value="TreeGrafter"/>
</dbReference>
<gene>
    <name evidence="3" type="ORF">DES38_10795</name>
</gene>
<sequence length="550" mass="63679">MNNHPRNRYLVLSLSVFFIIIVSALSIYHRTDEPLLIPNRMVELDQDWDIYYGEMFVKTTTLPTELKVGPETTYYVTTILPHTPDDYDHLLLRASLQDVTVYLDGELIHHKENSREGWLRTPVTSTWELVFISHDYQGKELLVELKSETAAFAGDINPMLIGSADALLLNILKTNWIGGFIGSILLLAGLVYIGLSFSYNKYGDNRILYLGLLAVSSSIWIIGESKLLQFITSNPFVIGALSYLMVPTMLVFMSLYIKEVTTKRFRLTFRLSAVFYSVLTLSMIILQQLNVYSYIELISHTWFLLVGLSLLQIGLLLYEWFVDKNLAVVQLFRYFFVLFVAFFIEAILFALERFQAISSILRIGFLIFFVFLFYDAYKYVKVSAEQERERRALQKLAYKDLLTDGFNRTAYERDLAKYVGAPNSDFRLILIDLNGLKQINDTYGHANGDHAIITVHHTLEEIFTDHGTCYRLGGDEFAIIMSNGDRKLYQNLIIRFRHQLLTNEHGLNYPIDVAIGSDVYHHGINFNEFYHHVDQLMYQNKRERKRPQDN</sequence>
<dbReference type="GO" id="GO:0052621">
    <property type="term" value="F:diguanylate cyclase activity"/>
    <property type="evidence" value="ECO:0007669"/>
    <property type="project" value="TreeGrafter"/>
</dbReference>
<dbReference type="Gene3D" id="3.30.70.270">
    <property type="match status" value="1"/>
</dbReference>